<feature type="region of interest" description="Disordered" evidence="1">
    <location>
        <begin position="1"/>
        <end position="29"/>
    </location>
</feature>
<evidence type="ECO:0000256" key="1">
    <source>
        <dbReference type="SAM" id="MobiDB-lite"/>
    </source>
</evidence>
<keyword evidence="3" id="KW-1185">Reference proteome</keyword>
<organism evidence="2 3">
    <name type="scientific">Zizania palustris</name>
    <name type="common">Northern wild rice</name>
    <dbReference type="NCBI Taxonomy" id="103762"/>
    <lineage>
        <taxon>Eukaryota</taxon>
        <taxon>Viridiplantae</taxon>
        <taxon>Streptophyta</taxon>
        <taxon>Embryophyta</taxon>
        <taxon>Tracheophyta</taxon>
        <taxon>Spermatophyta</taxon>
        <taxon>Magnoliopsida</taxon>
        <taxon>Liliopsida</taxon>
        <taxon>Poales</taxon>
        <taxon>Poaceae</taxon>
        <taxon>BOP clade</taxon>
        <taxon>Oryzoideae</taxon>
        <taxon>Oryzeae</taxon>
        <taxon>Zizaniinae</taxon>
        <taxon>Zizania</taxon>
    </lineage>
</organism>
<sequence>MPPQLPHVPHTSDRQRPPVHIPPRSARRPWHMLAPTRQRGAMAPHLLRLARRQPSPPCSSIARDTLTMPQAFRRKTRKRMPHGAWAEPRRHLGKRRDGGNTELRQRRARCRCIFKRIKQNILVANCNR</sequence>
<protein>
    <submittedName>
        <fullName evidence="2">Uncharacterized protein</fullName>
    </submittedName>
</protein>
<dbReference type="EMBL" id="JAAALK010000287">
    <property type="protein sequence ID" value="KAG8058812.1"/>
    <property type="molecule type" value="Genomic_DNA"/>
</dbReference>
<comment type="caution">
    <text evidence="2">The sequence shown here is derived from an EMBL/GenBank/DDBJ whole genome shotgun (WGS) entry which is preliminary data.</text>
</comment>
<feature type="compositionally biased region" description="Basic residues" evidence="1">
    <location>
        <begin position="72"/>
        <end position="81"/>
    </location>
</feature>
<evidence type="ECO:0000313" key="2">
    <source>
        <dbReference type="EMBL" id="KAG8058812.1"/>
    </source>
</evidence>
<gene>
    <name evidence="2" type="ORF">GUJ93_ZPchr0002g23943</name>
</gene>
<reference evidence="2" key="1">
    <citation type="journal article" date="2021" name="bioRxiv">
        <title>Whole Genome Assembly and Annotation of Northern Wild Rice, Zizania palustris L., Supports a Whole Genome Duplication in the Zizania Genus.</title>
        <authorList>
            <person name="Haas M."/>
            <person name="Kono T."/>
            <person name="Macchietto M."/>
            <person name="Millas R."/>
            <person name="McGilp L."/>
            <person name="Shao M."/>
            <person name="Duquette J."/>
            <person name="Hirsch C.N."/>
            <person name="Kimball J."/>
        </authorList>
    </citation>
    <scope>NUCLEOTIDE SEQUENCE</scope>
    <source>
        <tissue evidence="2">Fresh leaf tissue</tissue>
    </source>
</reference>
<feature type="compositionally biased region" description="Basic and acidic residues" evidence="1">
    <location>
        <begin position="87"/>
        <end position="104"/>
    </location>
</feature>
<dbReference type="Proteomes" id="UP000729402">
    <property type="component" value="Unassembled WGS sequence"/>
</dbReference>
<dbReference type="AlphaFoldDB" id="A0A8J5RXJ6"/>
<accession>A0A8J5RXJ6</accession>
<proteinExistence type="predicted"/>
<evidence type="ECO:0000313" key="3">
    <source>
        <dbReference type="Proteomes" id="UP000729402"/>
    </source>
</evidence>
<feature type="region of interest" description="Disordered" evidence="1">
    <location>
        <begin position="70"/>
        <end position="104"/>
    </location>
</feature>
<reference evidence="2" key="2">
    <citation type="submission" date="2021-02" db="EMBL/GenBank/DDBJ databases">
        <authorList>
            <person name="Kimball J.A."/>
            <person name="Haas M.W."/>
            <person name="Macchietto M."/>
            <person name="Kono T."/>
            <person name="Duquette J."/>
            <person name="Shao M."/>
        </authorList>
    </citation>
    <scope>NUCLEOTIDE SEQUENCE</scope>
    <source>
        <tissue evidence="2">Fresh leaf tissue</tissue>
    </source>
</reference>
<name>A0A8J5RXJ6_ZIZPA</name>